<dbReference type="Proteomes" id="UP000569951">
    <property type="component" value="Unassembled WGS sequence"/>
</dbReference>
<evidence type="ECO:0000313" key="2">
    <source>
        <dbReference type="Proteomes" id="UP000569951"/>
    </source>
</evidence>
<proteinExistence type="predicted"/>
<reference evidence="1 2" key="1">
    <citation type="submission" date="2020-08" db="EMBL/GenBank/DDBJ databases">
        <title>Genomic Encyclopedia of Type Strains, Phase IV (KMG-IV): sequencing the most valuable type-strain genomes for metagenomic binning, comparative biology and taxonomic classification.</title>
        <authorList>
            <person name="Goeker M."/>
        </authorList>
    </citation>
    <scope>NUCLEOTIDE SEQUENCE [LARGE SCALE GENOMIC DNA]</scope>
    <source>
        <strain evidence="1 2">DSM 21458</strain>
    </source>
</reference>
<dbReference type="EMBL" id="JACHHG010000020">
    <property type="protein sequence ID" value="MBB6100054.1"/>
    <property type="molecule type" value="Genomic_DNA"/>
</dbReference>
<keyword evidence="2" id="KW-1185">Reference proteome</keyword>
<protein>
    <submittedName>
        <fullName evidence="1">Uncharacterized protein</fullName>
    </submittedName>
</protein>
<comment type="caution">
    <text evidence="1">The sequence shown here is derived from an EMBL/GenBank/DDBJ whole genome shotgun (WGS) entry which is preliminary data.</text>
</comment>
<name>A0A841I4U6_9DEIO</name>
<gene>
    <name evidence="1" type="ORF">HNR42_003519</name>
</gene>
<organism evidence="1 2">
    <name type="scientific">Deinobacterium chartae</name>
    <dbReference type="NCBI Taxonomy" id="521158"/>
    <lineage>
        <taxon>Bacteria</taxon>
        <taxon>Thermotogati</taxon>
        <taxon>Deinococcota</taxon>
        <taxon>Deinococci</taxon>
        <taxon>Deinococcales</taxon>
        <taxon>Deinococcaceae</taxon>
        <taxon>Deinobacterium</taxon>
    </lineage>
</organism>
<evidence type="ECO:0000313" key="1">
    <source>
        <dbReference type="EMBL" id="MBB6100054.1"/>
    </source>
</evidence>
<accession>A0A841I4U6</accession>
<sequence>MSTRPHPAPLLRDLEDLTEADLDRPLLLAVQGRVRGLYQPLAEPAPLADEDEETALLRSIFERR</sequence>
<dbReference type="RefSeq" id="WP_183988790.1">
    <property type="nucleotide sequence ID" value="NZ_JACHHG010000020.1"/>
</dbReference>
<dbReference type="AlphaFoldDB" id="A0A841I4U6"/>